<protein>
    <submittedName>
        <fullName evidence="2">Colicin-A</fullName>
    </submittedName>
</protein>
<feature type="transmembrane region" description="Helical" evidence="1">
    <location>
        <begin position="80"/>
        <end position="98"/>
    </location>
</feature>
<evidence type="ECO:0000313" key="2">
    <source>
        <dbReference type="EMBL" id="RQM37564.1"/>
    </source>
</evidence>
<feature type="transmembrane region" description="Helical" evidence="1">
    <location>
        <begin position="25"/>
        <end position="45"/>
    </location>
</feature>
<dbReference type="GO" id="GO:0030153">
    <property type="term" value="P:bacteriocin immunity"/>
    <property type="evidence" value="ECO:0007669"/>
    <property type="project" value="InterPro"/>
</dbReference>
<gene>
    <name evidence="2" type="ORF">EB241_14385</name>
</gene>
<proteinExistence type="predicted"/>
<evidence type="ECO:0000256" key="1">
    <source>
        <dbReference type="SAM" id="Phobius"/>
    </source>
</evidence>
<name>A0A3N6RWV9_9GAMM</name>
<keyword evidence="1" id="KW-1133">Transmembrane helix</keyword>
<keyword evidence="3" id="KW-1185">Reference proteome</keyword>
<dbReference type="OrthoDB" id="6519943at2"/>
<dbReference type="Pfam" id="PF03857">
    <property type="entry name" value="Colicin_im"/>
    <property type="match status" value="1"/>
</dbReference>
<keyword evidence="1" id="KW-0812">Transmembrane</keyword>
<dbReference type="RefSeq" id="WP_124233760.1">
    <property type="nucleotide sequence ID" value="NZ_RHHM01000011.1"/>
</dbReference>
<keyword evidence="1" id="KW-0472">Membrane</keyword>
<dbReference type="EMBL" id="RHHM01000011">
    <property type="protein sequence ID" value="RQM37564.1"/>
    <property type="molecule type" value="Genomic_DNA"/>
</dbReference>
<comment type="caution">
    <text evidence="2">The sequence shown here is derived from an EMBL/GenBank/DDBJ whole genome shotgun (WGS) entry which is preliminary data.</text>
</comment>
<reference evidence="2 3" key="1">
    <citation type="submission" date="2018-10" db="EMBL/GenBank/DDBJ databases">
        <title>Draft genome sequence for the type isolate of Erwinia psidii, agent causal of bacterial blight in guava (Psidium guajava) and wilt and die-back of Eucalyptus spp.</title>
        <authorList>
            <person name="Hermenegildo P.S."/>
            <person name="Santos S.A."/>
            <person name="Guimaraes L.M.S."/>
            <person name="Vidigal P.M.P."/>
            <person name="Pereira I.C."/>
            <person name="Badel J.L."/>
            <person name="Alfenas-Zerbini P."/>
            <person name="Ferreira M.A.S.V."/>
            <person name="Alfenas A.C."/>
        </authorList>
    </citation>
    <scope>NUCLEOTIDE SEQUENCE [LARGE SCALE GENOMIC DNA]</scope>
    <source>
        <strain evidence="2 3">IBSBF 435</strain>
    </source>
</reference>
<feature type="transmembrane region" description="Helical" evidence="1">
    <location>
        <begin position="154"/>
        <end position="176"/>
    </location>
</feature>
<evidence type="ECO:0000313" key="3">
    <source>
        <dbReference type="Proteomes" id="UP000279457"/>
    </source>
</evidence>
<dbReference type="InterPro" id="IPR005557">
    <property type="entry name" value="Colicin_im"/>
</dbReference>
<feature type="transmembrane region" description="Helical" evidence="1">
    <location>
        <begin position="110"/>
        <end position="134"/>
    </location>
</feature>
<sequence length="186" mass="21634">MKKRKEVQLNTLNAHREENSAANRMMYVFLLAGLTPLLVILLFYVHNPETPLLYSIAASTAHLPAYTSAYNPIMTKVMDVYCKSAPLLAIILFFCSLNKRKFNYAVNRDSLIRSCLFGPFLYFAFIYLLLFWNLELTTAGRPVRLMAKNNVTLLLFYMGQYYAVFLMTYAVCYIPIISYQFLKKRR</sequence>
<organism evidence="2 3">
    <name type="scientific">Erwinia psidii</name>
    <dbReference type="NCBI Taxonomy" id="69224"/>
    <lineage>
        <taxon>Bacteria</taxon>
        <taxon>Pseudomonadati</taxon>
        <taxon>Pseudomonadota</taxon>
        <taxon>Gammaproteobacteria</taxon>
        <taxon>Enterobacterales</taxon>
        <taxon>Erwiniaceae</taxon>
        <taxon>Erwinia</taxon>
    </lineage>
</organism>
<dbReference type="Proteomes" id="UP000279457">
    <property type="component" value="Unassembled WGS sequence"/>
</dbReference>
<dbReference type="PIRSF" id="PIRSF003003">
    <property type="entry name" value="Colicin_im"/>
    <property type="match status" value="1"/>
</dbReference>
<dbReference type="GO" id="GO:0015643">
    <property type="term" value="F:toxic substance binding"/>
    <property type="evidence" value="ECO:0007669"/>
    <property type="project" value="InterPro"/>
</dbReference>
<accession>A0A3N6RWV9</accession>
<dbReference type="AlphaFoldDB" id="A0A3N6RWV9"/>